<evidence type="ECO:0000256" key="1">
    <source>
        <dbReference type="SAM" id="SignalP"/>
    </source>
</evidence>
<protein>
    <submittedName>
        <fullName evidence="2">Uncharacterized protein</fullName>
    </submittedName>
</protein>
<organism evidence="2 3">
    <name type="scientific">Ideonella azotifigens</name>
    <dbReference type="NCBI Taxonomy" id="513160"/>
    <lineage>
        <taxon>Bacteria</taxon>
        <taxon>Pseudomonadati</taxon>
        <taxon>Pseudomonadota</taxon>
        <taxon>Betaproteobacteria</taxon>
        <taxon>Burkholderiales</taxon>
        <taxon>Sphaerotilaceae</taxon>
        <taxon>Ideonella</taxon>
    </lineage>
</organism>
<dbReference type="EMBL" id="BAAAEW010000026">
    <property type="protein sequence ID" value="GAA0761117.1"/>
    <property type="molecule type" value="Genomic_DNA"/>
</dbReference>
<reference evidence="2 3" key="1">
    <citation type="journal article" date="2019" name="Int. J. Syst. Evol. Microbiol.">
        <title>The Global Catalogue of Microorganisms (GCM) 10K type strain sequencing project: providing services to taxonomists for standard genome sequencing and annotation.</title>
        <authorList>
            <consortium name="The Broad Institute Genomics Platform"/>
            <consortium name="The Broad Institute Genome Sequencing Center for Infectious Disease"/>
            <person name="Wu L."/>
            <person name="Ma J."/>
        </authorList>
    </citation>
    <scope>NUCLEOTIDE SEQUENCE [LARGE SCALE GENOMIC DNA]</scope>
    <source>
        <strain evidence="2 3">JCM 15503</strain>
    </source>
</reference>
<proteinExistence type="predicted"/>
<name>A0ABN1KBE2_9BURK</name>
<evidence type="ECO:0000313" key="3">
    <source>
        <dbReference type="Proteomes" id="UP001500279"/>
    </source>
</evidence>
<keyword evidence="1" id="KW-0732">Signal</keyword>
<comment type="caution">
    <text evidence="2">The sequence shown here is derived from an EMBL/GenBank/DDBJ whole genome shotgun (WGS) entry which is preliminary data.</text>
</comment>
<evidence type="ECO:0000313" key="2">
    <source>
        <dbReference type="EMBL" id="GAA0761117.1"/>
    </source>
</evidence>
<feature type="chain" id="PRO_5047165031" evidence="1">
    <location>
        <begin position="21"/>
        <end position="137"/>
    </location>
</feature>
<sequence length="137" mass="14445">MFKQWLMASALIASTGMAHAFVNSAIKFDGYCDGFSDLTTEGSSGAAGTWQNLDCAGSTATSGGAQVRDAGTGAWGYSMSTTGVAAFTGGYEFTWVIRGDRTWSVYTTTGQYINSGTWSPKVRGWVAPVGARPSWQP</sequence>
<gene>
    <name evidence="2" type="ORF">GCM10009107_44500</name>
</gene>
<keyword evidence="3" id="KW-1185">Reference proteome</keyword>
<dbReference type="Proteomes" id="UP001500279">
    <property type="component" value="Unassembled WGS sequence"/>
</dbReference>
<feature type="signal peptide" evidence="1">
    <location>
        <begin position="1"/>
        <end position="20"/>
    </location>
</feature>
<dbReference type="RefSeq" id="WP_141288950.1">
    <property type="nucleotide sequence ID" value="NZ_BAAAEW010000026.1"/>
</dbReference>
<accession>A0ABN1KBE2</accession>